<dbReference type="SUPFAM" id="SSF52540">
    <property type="entry name" value="P-loop containing nucleoside triphosphate hydrolases"/>
    <property type="match status" value="1"/>
</dbReference>
<dbReference type="GO" id="GO:0005524">
    <property type="term" value="F:ATP binding"/>
    <property type="evidence" value="ECO:0007669"/>
    <property type="project" value="UniProtKB-UniRule"/>
</dbReference>
<keyword evidence="12" id="KW-1185">Reference proteome</keyword>
<evidence type="ECO:0000313" key="12">
    <source>
        <dbReference type="Proteomes" id="UP000005824"/>
    </source>
</evidence>
<evidence type="ECO:0000256" key="1">
    <source>
        <dbReference type="ARBA" id="ARBA00005790"/>
    </source>
</evidence>
<dbReference type="HAMAP" id="MF_00328">
    <property type="entry name" value="Guanylate_kinase"/>
    <property type="match status" value="1"/>
</dbReference>
<evidence type="ECO:0000256" key="9">
    <source>
        <dbReference type="HAMAP-Rule" id="MF_00328"/>
    </source>
</evidence>
<dbReference type="InterPro" id="IPR020590">
    <property type="entry name" value="Guanylate_kinase_CS"/>
</dbReference>
<evidence type="ECO:0000313" key="11">
    <source>
        <dbReference type="EMBL" id="EDY18378.1"/>
    </source>
</evidence>
<organism evidence="11 12">
    <name type="scientific">Chthoniobacter flavus Ellin428</name>
    <dbReference type="NCBI Taxonomy" id="497964"/>
    <lineage>
        <taxon>Bacteria</taxon>
        <taxon>Pseudomonadati</taxon>
        <taxon>Verrucomicrobiota</taxon>
        <taxon>Spartobacteria</taxon>
        <taxon>Chthoniobacterales</taxon>
        <taxon>Chthoniobacteraceae</taxon>
        <taxon>Chthoniobacter</taxon>
    </lineage>
</organism>
<gene>
    <name evidence="9" type="primary">gmk</name>
    <name evidence="11" type="ORF">CfE428DRAFT_4162</name>
</gene>
<comment type="subcellular location">
    <subcellularLocation>
        <location evidence="9">Cytoplasm</location>
    </subcellularLocation>
</comment>
<dbReference type="AlphaFoldDB" id="B4D5H3"/>
<evidence type="ECO:0000256" key="2">
    <source>
        <dbReference type="ARBA" id="ARBA00012961"/>
    </source>
</evidence>
<sequence length="209" mass="23710">METPAPSRQFRRLGILFVVSAPSGAGKSTLLNALRQTPDFVYSVSYTTRQPRPGEVNGEDYHFVSMEEFEQRLAGDEFLEHAQVHGNYYGTLRSAVIEQLHDGVDVLIDIDVQGAQQIRSDGNPAISDAVADIFIMPPSLEELRRRLNKRGTETSEQIETRLHNAATEMEAWHAYRYTIISGSVEEDLQKFRAIMRAERYLSHRMVLTP</sequence>
<protein>
    <recommendedName>
        <fullName evidence="3 9">Guanylate kinase</fullName>
        <ecNumber evidence="2 9">2.7.4.8</ecNumber>
    </recommendedName>
    <alternativeName>
        <fullName evidence="8 9">GMP kinase</fullName>
    </alternativeName>
</protein>
<evidence type="ECO:0000256" key="3">
    <source>
        <dbReference type="ARBA" id="ARBA00016296"/>
    </source>
</evidence>
<evidence type="ECO:0000256" key="5">
    <source>
        <dbReference type="ARBA" id="ARBA00022741"/>
    </source>
</evidence>
<dbReference type="CDD" id="cd00071">
    <property type="entry name" value="GMPK"/>
    <property type="match status" value="1"/>
</dbReference>
<evidence type="ECO:0000256" key="8">
    <source>
        <dbReference type="ARBA" id="ARBA00030128"/>
    </source>
</evidence>
<keyword evidence="5 9" id="KW-0547">Nucleotide-binding</keyword>
<feature type="binding site" evidence="9">
    <location>
        <begin position="21"/>
        <end position="28"/>
    </location>
    <ligand>
        <name>ATP</name>
        <dbReference type="ChEBI" id="CHEBI:30616"/>
    </ligand>
</feature>
<dbReference type="SMART" id="SM00072">
    <property type="entry name" value="GuKc"/>
    <property type="match status" value="1"/>
</dbReference>
<evidence type="ECO:0000256" key="7">
    <source>
        <dbReference type="ARBA" id="ARBA00022840"/>
    </source>
</evidence>
<comment type="catalytic activity">
    <reaction evidence="9">
        <text>GMP + ATP = GDP + ADP</text>
        <dbReference type="Rhea" id="RHEA:20780"/>
        <dbReference type="ChEBI" id="CHEBI:30616"/>
        <dbReference type="ChEBI" id="CHEBI:58115"/>
        <dbReference type="ChEBI" id="CHEBI:58189"/>
        <dbReference type="ChEBI" id="CHEBI:456216"/>
        <dbReference type="EC" id="2.7.4.8"/>
    </reaction>
</comment>
<evidence type="ECO:0000256" key="4">
    <source>
        <dbReference type="ARBA" id="ARBA00022679"/>
    </source>
</evidence>
<dbReference type="FunCoup" id="B4D5H3">
    <property type="interactions" value="470"/>
</dbReference>
<dbReference type="NCBIfam" id="TIGR03263">
    <property type="entry name" value="guanyl_kin"/>
    <property type="match status" value="1"/>
</dbReference>
<comment type="similarity">
    <text evidence="1 9">Belongs to the guanylate kinase family.</text>
</comment>
<dbReference type="InterPro" id="IPR008145">
    <property type="entry name" value="GK/Ca_channel_bsu"/>
</dbReference>
<dbReference type="PANTHER" id="PTHR23117:SF13">
    <property type="entry name" value="GUANYLATE KINASE"/>
    <property type="match status" value="1"/>
</dbReference>
<dbReference type="InterPro" id="IPR027417">
    <property type="entry name" value="P-loop_NTPase"/>
</dbReference>
<dbReference type="Gene3D" id="3.30.63.10">
    <property type="entry name" value="Guanylate Kinase phosphate binding domain"/>
    <property type="match status" value="1"/>
</dbReference>
<dbReference type="PROSITE" id="PS50052">
    <property type="entry name" value="GUANYLATE_KINASE_2"/>
    <property type="match status" value="1"/>
</dbReference>
<evidence type="ECO:0000259" key="10">
    <source>
        <dbReference type="PROSITE" id="PS50052"/>
    </source>
</evidence>
<dbReference type="GO" id="GO:0004385">
    <property type="term" value="F:GMP kinase activity"/>
    <property type="evidence" value="ECO:0007669"/>
    <property type="project" value="UniProtKB-UniRule"/>
</dbReference>
<dbReference type="PANTHER" id="PTHR23117">
    <property type="entry name" value="GUANYLATE KINASE-RELATED"/>
    <property type="match status" value="1"/>
</dbReference>
<keyword evidence="9" id="KW-0963">Cytoplasm</keyword>
<dbReference type="InterPro" id="IPR008144">
    <property type="entry name" value="Guanylate_kin-like_dom"/>
</dbReference>
<proteinExistence type="inferred from homology"/>
<comment type="function">
    <text evidence="9">Essential for recycling GMP and indirectly, cGMP.</text>
</comment>
<evidence type="ECO:0000256" key="6">
    <source>
        <dbReference type="ARBA" id="ARBA00022777"/>
    </source>
</evidence>
<reference evidence="11 12" key="1">
    <citation type="journal article" date="2011" name="J. Bacteriol.">
        <title>Genome sequence of Chthoniobacter flavus Ellin428, an aerobic heterotrophic soil bacterium.</title>
        <authorList>
            <person name="Kant R."/>
            <person name="van Passel M.W."/>
            <person name="Palva A."/>
            <person name="Lucas S."/>
            <person name="Lapidus A."/>
            <person name="Glavina Del Rio T."/>
            <person name="Dalin E."/>
            <person name="Tice H."/>
            <person name="Bruce D."/>
            <person name="Goodwin L."/>
            <person name="Pitluck S."/>
            <person name="Larimer F.W."/>
            <person name="Land M.L."/>
            <person name="Hauser L."/>
            <person name="Sangwan P."/>
            <person name="de Vos W.M."/>
            <person name="Janssen P.H."/>
            <person name="Smidt H."/>
        </authorList>
    </citation>
    <scope>NUCLEOTIDE SEQUENCE [LARGE SCALE GENOMIC DNA]</scope>
    <source>
        <strain evidence="11 12">Ellin428</strain>
    </source>
</reference>
<dbReference type="InterPro" id="IPR017665">
    <property type="entry name" value="Guanylate_kinase"/>
</dbReference>
<dbReference type="EMBL" id="ABVL01000013">
    <property type="protein sequence ID" value="EDY18378.1"/>
    <property type="molecule type" value="Genomic_DNA"/>
</dbReference>
<dbReference type="Proteomes" id="UP000005824">
    <property type="component" value="Unassembled WGS sequence"/>
</dbReference>
<feature type="domain" description="Guanylate kinase-like" evidence="10">
    <location>
        <begin position="14"/>
        <end position="196"/>
    </location>
</feature>
<dbReference type="RefSeq" id="WP_006981486.1">
    <property type="nucleotide sequence ID" value="NZ_ABVL01000013.1"/>
</dbReference>
<keyword evidence="4 9" id="KW-0808">Transferase</keyword>
<dbReference type="FunFam" id="3.30.63.10:FF:000002">
    <property type="entry name" value="Guanylate kinase 1"/>
    <property type="match status" value="1"/>
</dbReference>
<dbReference type="GO" id="GO:0005829">
    <property type="term" value="C:cytosol"/>
    <property type="evidence" value="ECO:0007669"/>
    <property type="project" value="TreeGrafter"/>
</dbReference>
<dbReference type="InParanoid" id="B4D5H3"/>
<name>B4D5H3_9BACT</name>
<keyword evidence="7 9" id="KW-0067">ATP-binding</keyword>
<accession>B4D5H3</accession>
<comment type="caution">
    <text evidence="11">The sequence shown here is derived from an EMBL/GenBank/DDBJ whole genome shotgun (WGS) entry which is preliminary data.</text>
</comment>
<dbReference type="EC" id="2.7.4.8" evidence="2 9"/>
<keyword evidence="6 9" id="KW-0418">Kinase</keyword>
<dbReference type="eggNOG" id="COG0194">
    <property type="taxonomic scope" value="Bacteria"/>
</dbReference>
<dbReference type="Pfam" id="PF00625">
    <property type="entry name" value="Guanylate_kin"/>
    <property type="match status" value="1"/>
</dbReference>
<dbReference type="STRING" id="497964.CfE428DRAFT_4162"/>
<dbReference type="PROSITE" id="PS00856">
    <property type="entry name" value="GUANYLATE_KINASE_1"/>
    <property type="match status" value="1"/>
</dbReference>
<dbReference type="Gene3D" id="3.40.50.300">
    <property type="entry name" value="P-loop containing nucleotide triphosphate hydrolases"/>
    <property type="match status" value="1"/>
</dbReference>